<evidence type="ECO:0000256" key="4">
    <source>
        <dbReference type="ARBA" id="ARBA00022801"/>
    </source>
</evidence>
<evidence type="ECO:0000256" key="2">
    <source>
        <dbReference type="ARBA" id="ARBA00001946"/>
    </source>
</evidence>
<dbReference type="SUPFAM" id="SSF55811">
    <property type="entry name" value="Nudix"/>
    <property type="match status" value="1"/>
</dbReference>
<dbReference type="GO" id="GO:0010945">
    <property type="term" value="F:coenzyme A diphosphatase activity"/>
    <property type="evidence" value="ECO:0007669"/>
    <property type="project" value="InterPro"/>
</dbReference>
<evidence type="ECO:0000313" key="10">
    <source>
        <dbReference type="Proteomes" id="UP000284605"/>
    </source>
</evidence>
<dbReference type="GO" id="GO:0046872">
    <property type="term" value="F:metal ion binding"/>
    <property type="evidence" value="ECO:0007669"/>
    <property type="project" value="UniProtKB-KW"/>
</dbReference>
<name>A0A418WCX1_9PROT</name>
<keyword evidence="5" id="KW-0460">Magnesium</keyword>
<evidence type="ECO:0000313" key="9">
    <source>
        <dbReference type="EMBL" id="RJF87882.1"/>
    </source>
</evidence>
<dbReference type="CDD" id="cd03426">
    <property type="entry name" value="NUDIX_CoAse_Nudt7"/>
    <property type="match status" value="1"/>
</dbReference>
<comment type="cofactor">
    <cofactor evidence="1">
        <name>Mn(2+)</name>
        <dbReference type="ChEBI" id="CHEBI:29035"/>
    </cofactor>
</comment>
<evidence type="ECO:0000256" key="3">
    <source>
        <dbReference type="ARBA" id="ARBA00022723"/>
    </source>
</evidence>
<dbReference type="InterPro" id="IPR000086">
    <property type="entry name" value="NUDIX_hydrolase_dom"/>
</dbReference>
<gene>
    <name evidence="9" type="ORF">D3874_13310</name>
</gene>
<keyword evidence="10" id="KW-1185">Reference proteome</keyword>
<dbReference type="InterPro" id="IPR015797">
    <property type="entry name" value="NUDIX_hydrolase-like_dom_sf"/>
</dbReference>
<keyword evidence="3" id="KW-0479">Metal-binding</keyword>
<dbReference type="Proteomes" id="UP000284605">
    <property type="component" value="Unassembled WGS sequence"/>
</dbReference>
<feature type="domain" description="Nudix hydrolase" evidence="8">
    <location>
        <begin position="45"/>
        <end position="181"/>
    </location>
</feature>
<evidence type="ECO:0000256" key="1">
    <source>
        <dbReference type="ARBA" id="ARBA00001936"/>
    </source>
</evidence>
<organism evidence="9 10">
    <name type="scientific">Oleomonas cavernae</name>
    <dbReference type="NCBI Taxonomy" id="2320859"/>
    <lineage>
        <taxon>Bacteria</taxon>
        <taxon>Pseudomonadati</taxon>
        <taxon>Pseudomonadota</taxon>
        <taxon>Alphaproteobacteria</taxon>
        <taxon>Acetobacterales</taxon>
        <taxon>Acetobacteraceae</taxon>
        <taxon>Oleomonas</taxon>
    </lineage>
</organism>
<dbReference type="PANTHER" id="PTHR12992:SF11">
    <property type="entry name" value="MITOCHONDRIAL COENZYME A DIPHOSPHATASE NUDT8"/>
    <property type="match status" value="1"/>
</dbReference>
<evidence type="ECO:0000259" key="8">
    <source>
        <dbReference type="PROSITE" id="PS51462"/>
    </source>
</evidence>
<keyword evidence="6" id="KW-0464">Manganese</keyword>
<dbReference type="OrthoDB" id="9802805at2"/>
<comment type="caution">
    <text evidence="9">The sequence shown here is derived from an EMBL/GenBank/DDBJ whole genome shotgun (WGS) entry which is preliminary data.</text>
</comment>
<keyword evidence="4" id="KW-0378">Hydrolase</keyword>
<dbReference type="PROSITE" id="PS51462">
    <property type="entry name" value="NUDIX"/>
    <property type="match status" value="1"/>
</dbReference>
<evidence type="ECO:0000256" key="5">
    <source>
        <dbReference type="ARBA" id="ARBA00022842"/>
    </source>
</evidence>
<dbReference type="EMBL" id="QYUK01000011">
    <property type="protein sequence ID" value="RJF87882.1"/>
    <property type="molecule type" value="Genomic_DNA"/>
</dbReference>
<feature type="compositionally biased region" description="Basic and acidic residues" evidence="7">
    <location>
        <begin position="1"/>
        <end position="14"/>
    </location>
</feature>
<feature type="region of interest" description="Disordered" evidence="7">
    <location>
        <begin position="1"/>
        <end position="21"/>
    </location>
</feature>
<comment type="cofactor">
    <cofactor evidence="2">
        <name>Mg(2+)</name>
        <dbReference type="ChEBI" id="CHEBI:18420"/>
    </cofactor>
</comment>
<sequence>MRSAIEARLRHTLDDPQLSDPVDPAIGDFDLNPGMRQFVPAGRSLRRAAVLVPIIDRPEGLSVLLTRRTEHLSSHAGQISFPGGRIDPEDAGPVEAALREAQEEIGLDPGFVTIAGFLDGYETGTGYHVTPVVGFLRPGFALTPNPDEVAAAFEVPLEFLMNPKNRERHSRDYNGATRYFYAMPFGEHYIWGATAGMIVNLAMRLGFTEEMGQG</sequence>
<proteinExistence type="predicted"/>
<protein>
    <submittedName>
        <fullName evidence="9">CoA pyrophosphatase</fullName>
    </submittedName>
</protein>
<dbReference type="Pfam" id="PF00293">
    <property type="entry name" value="NUDIX"/>
    <property type="match status" value="1"/>
</dbReference>
<evidence type="ECO:0000256" key="6">
    <source>
        <dbReference type="ARBA" id="ARBA00023211"/>
    </source>
</evidence>
<reference evidence="9 10" key="1">
    <citation type="submission" date="2018-09" db="EMBL/GenBank/DDBJ databases">
        <authorList>
            <person name="Zhu H."/>
        </authorList>
    </citation>
    <scope>NUCLEOTIDE SEQUENCE [LARGE SCALE GENOMIC DNA]</scope>
    <source>
        <strain evidence="9 10">K1W22B-8</strain>
    </source>
</reference>
<dbReference type="InterPro" id="IPR045121">
    <property type="entry name" value="CoAse"/>
</dbReference>
<dbReference type="Gene3D" id="3.90.79.10">
    <property type="entry name" value="Nucleoside Triphosphate Pyrophosphohydrolase"/>
    <property type="match status" value="1"/>
</dbReference>
<dbReference type="PANTHER" id="PTHR12992">
    <property type="entry name" value="NUDIX HYDROLASE"/>
    <property type="match status" value="1"/>
</dbReference>
<dbReference type="AlphaFoldDB" id="A0A418WCX1"/>
<dbReference type="RefSeq" id="WP_119778517.1">
    <property type="nucleotide sequence ID" value="NZ_QYUK01000011.1"/>
</dbReference>
<dbReference type="NCBIfam" id="NF007980">
    <property type="entry name" value="PRK10707.1"/>
    <property type="match status" value="1"/>
</dbReference>
<accession>A0A418WCX1</accession>
<evidence type="ECO:0000256" key="7">
    <source>
        <dbReference type="SAM" id="MobiDB-lite"/>
    </source>
</evidence>